<dbReference type="Proteomes" id="UP001642409">
    <property type="component" value="Unassembled WGS sequence"/>
</dbReference>
<organism evidence="1 2">
    <name type="scientific">Hexamita inflata</name>
    <dbReference type="NCBI Taxonomy" id="28002"/>
    <lineage>
        <taxon>Eukaryota</taxon>
        <taxon>Metamonada</taxon>
        <taxon>Diplomonadida</taxon>
        <taxon>Hexamitidae</taxon>
        <taxon>Hexamitinae</taxon>
        <taxon>Hexamita</taxon>
    </lineage>
</organism>
<evidence type="ECO:0000313" key="2">
    <source>
        <dbReference type="Proteomes" id="UP001642409"/>
    </source>
</evidence>
<name>A0ABP1HH42_9EUKA</name>
<keyword evidence="2" id="KW-1185">Reference proteome</keyword>
<protein>
    <submittedName>
        <fullName evidence="1">Hypothetical_protein</fullName>
    </submittedName>
</protein>
<proteinExistence type="predicted"/>
<sequence>MSVKLLYQFPSNPSILPTEHIQQHKYQKQDQITFYLRLNDQSQKLKWDLGLRLLNQLHLRQRTAAKRAHIELNIHSTNGYQQFERVLERQMQLVERSSQVTTK</sequence>
<evidence type="ECO:0000313" key="1">
    <source>
        <dbReference type="EMBL" id="CAL5990952.1"/>
    </source>
</evidence>
<reference evidence="1 2" key="1">
    <citation type="submission" date="2024-07" db="EMBL/GenBank/DDBJ databases">
        <authorList>
            <person name="Akdeniz Z."/>
        </authorList>
    </citation>
    <scope>NUCLEOTIDE SEQUENCE [LARGE SCALE GENOMIC DNA]</scope>
</reference>
<accession>A0ABP1HH42</accession>
<dbReference type="EMBL" id="CAXDID020000026">
    <property type="protein sequence ID" value="CAL5990952.1"/>
    <property type="molecule type" value="Genomic_DNA"/>
</dbReference>
<gene>
    <name evidence="1" type="ORF">HINF_LOCUS11784</name>
</gene>
<comment type="caution">
    <text evidence="1">The sequence shown here is derived from an EMBL/GenBank/DDBJ whole genome shotgun (WGS) entry which is preliminary data.</text>
</comment>